<evidence type="ECO:0000256" key="6">
    <source>
        <dbReference type="SAM" id="MobiDB-lite"/>
    </source>
</evidence>
<keyword evidence="8" id="KW-0282">Flagellum</keyword>
<feature type="compositionally biased region" description="Low complexity" evidence="6">
    <location>
        <begin position="114"/>
        <end position="142"/>
    </location>
</feature>
<dbReference type="InterPro" id="IPR022781">
    <property type="entry name" value="Flagellar_biosynth_FliO"/>
</dbReference>
<dbReference type="GO" id="GO:0044781">
    <property type="term" value="P:bacterial-type flagellum organization"/>
    <property type="evidence" value="ECO:0007669"/>
    <property type="project" value="InterPro"/>
</dbReference>
<proteinExistence type="predicted"/>
<evidence type="ECO:0000256" key="7">
    <source>
        <dbReference type="SAM" id="Phobius"/>
    </source>
</evidence>
<dbReference type="EMBL" id="CP077062">
    <property type="protein sequence ID" value="QWZ08500.1"/>
    <property type="molecule type" value="Genomic_DNA"/>
</dbReference>
<evidence type="ECO:0000256" key="2">
    <source>
        <dbReference type="ARBA" id="ARBA00022475"/>
    </source>
</evidence>
<keyword evidence="2" id="KW-1003">Cell membrane</keyword>
<sequence length="180" mass="18848">MLELGVRVVISLGVVLGLFWTIARIGSRKVGGRDRSLVRVRSRQALSRGSSLAVVEVGSRVLVVGVSDAGVRLLTELDPFELETDVSDLTELPAEATVLRADAPARPLSRRATRSSGRPARSATRPAARIAPRPATRAADDASALGGSLLAPATWKQAWSAATGTRSYVGTHASVPGSTE</sequence>
<evidence type="ECO:0000256" key="4">
    <source>
        <dbReference type="ARBA" id="ARBA00022989"/>
    </source>
</evidence>
<dbReference type="AlphaFoldDB" id="A0A975SYU8"/>
<feature type="region of interest" description="Disordered" evidence="6">
    <location>
        <begin position="104"/>
        <end position="142"/>
    </location>
</feature>
<dbReference type="RefSeq" id="WP_216939990.1">
    <property type="nucleotide sequence ID" value="NZ_CP077062.1"/>
</dbReference>
<evidence type="ECO:0000256" key="5">
    <source>
        <dbReference type="ARBA" id="ARBA00023136"/>
    </source>
</evidence>
<keyword evidence="3 7" id="KW-0812">Transmembrane</keyword>
<evidence type="ECO:0000313" key="8">
    <source>
        <dbReference type="EMBL" id="QWZ08500.1"/>
    </source>
</evidence>
<keyword evidence="9" id="KW-1185">Reference proteome</keyword>
<gene>
    <name evidence="8" type="ORF">KRR39_01090</name>
</gene>
<name>A0A975SYU8_9ACTN</name>
<evidence type="ECO:0000256" key="1">
    <source>
        <dbReference type="ARBA" id="ARBA00004236"/>
    </source>
</evidence>
<comment type="subcellular location">
    <subcellularLocation>
        <location evidence="1">Cell membrane</location>
    </subcellularLocation>
</comment>
<evidence type="ECO:0000256" key="3">
    <source>
        <dbReference type="ARBA" id="ARBA00022692"/>
    </source>
</evidence>
<accession>A0A975SYU8</accession>
<dbReference type="KEGG" id="nps:KRR39_01090"/>
<protein>
    <submittedName>
        <fullName evidence="8">Flagellar biosynthetic protein FliO</fullName>
    </submittedName>
</protein>
<dbReference type="Pfam" id="PF04347">
    <property type="entry name" value="FliO"/>
    <property type="match status" value="1"/>
</dbReference>
<dbReference type="GO" id="GO:0016020">
    <property type="term" value="C:membrane"/>
    <property type="evidence" value="ECO:0007669"/>
    <property type="project" value="InterPro"/>
</dbReference>
<evidence type="ECO:0000313" key="9">
    <source>
        <dbReference type="Proteomes" id="UP000683575"/>
    </source>
</evidence>
<organism evidence="8 9">
    <name type="scientific">Nocardioides panacis</name>
    <dbReference type="NCBI Taxonomy" id="2849501"/>
    <lineage>
        <taxon>Bacteria</taxon>
        <taxon>Bacillati</taxon>
        <taxon>Actinomycetota</taxon>
        <taxon>Actinomycetes</taxon>
        <taxon>Propionibacteriales</taxon>
        <taxon>Nocardioidaceae</taxon>
        <taxon>Nocardioides</taxon>
    </lineage>
</organism>
<keyword evidence="8" id="KW-0969">Cilium</keyword>
<feature type="transmembrane region" description="Helical" evidence="7">
    <location>
        <begin position="6"/>
        <end position="26"/>
    </location>
</feature>
<keyword evidence="4 7" id="KW-1133">Transmembrane helix</keyword>
<keyword evidence="5 7" id="KW-0472">Membrane</keyword>
<dbReference type="Proteomes" id="UP000683575">
    <property type="component" value="Chromosome"/>
</dbReference>
<reference evidence="8" key="1">
    <citation type="submission" date="2021-06" db="EMBL/GenBank/DDBJ databases">
        <title>Complete genome sequence of Nocardioides sp. G188.</title>
        <authorList>
            <person name="Im W.-T."/>
        </authorList>
    </citation>
    <scope>NUCLEOTIDE SEQUENCE</scope>
    <source>
        <strain evidence="8">G188</strain>
    </source>
</reference>
<keyword evidence="8" id="KW-0966">Cell projection</keyword>